<protein>
    <submittedName>
        <fullName evidence="7">Iron complex transport system substrate-binding protein</fullName>
    </submittedName>
</protein>
<dbReference type="SUPFAM" id="SSF53807">
    <property type="entry name" value="Helical backbone' metal receptor"/>
    <property type="match status" value="1"/>
</dbReference>
<dbReference type="InterPro" id="IPR051313">
    <property type="entry name" value="Bact_iron-sidero_bind"/>
</dbReference>
<dbReference type="GO" id="GO:0030288">
    <property type="term" value="C:outer membrane-bounded periplasmic space"/>
    <property type="evidence" value="ECO:0007669"/>
    <property type="project" value="TreeGrafter"/>
</dbReference>
<dbReference type="GO" id="GO:1901678">
    <property type="term" value="P:iron coordination entity transport"/>
    <property type="evidence" value="ECO:0007669"/>
    <property type="project" value="UniProtKB-ARBA"/>
</dbReference>
<dbReference type="AlphaFoldDB" id="A0A7Y9UU52"/>
<proteinExistence type="inferred from homology"/>
<sequence>MRSRSTLRRATAAAAAATLALALSSCWAGESEAEASGETVTFSADNGEVEIPKNPDRVIATGYAVPVLLEADAPLVGISEWGRGTAMMSEEDLATYEKTEKIMGETADTMNYEAVEKVDPDVIILGVPLPVLGDVNMDRLEKIAPVVVLGPSLPDDWKKLGGRQAEAAGVLTNFEEQKATYYAKADELKAKYAEGVEGLDFAHLGAYGDVGAGEFQREFGGSYGTHIVGDLGVTYYGKVKDASDGGAAQVSEYSSIEEVPETFADADYITYTLGTDGKISPEVQYVLDSKLWKNLPAVKAGHVIPVQFSEAATYESALITLDAIDKAFAKAFADELK</sequence>
<keyword evidence="8" id="KW-1185">Reference proteome</keyword>
<dbReference type="PROSITE" id="PS50983">
    <property type="entry name" value="FE_B12_PBP"/>
    <property type="match status" value="1"/>
</dbReference>
<evidence type="ECO:0000256" key="1">
    <source>
        <dbReference type="ARBA" id="ARBA00004196"/>
    </source>
</evidence>
<name>A0A7Y9UU52_9ACTN</name>
<dbReference type="Proteomes" id="UP000540656">
    <property type="component" value="Unassembled WGS sequence"/>
</dbReference>
<dbReference type="PANTHER" id="PTHR30532">
    <property type="entry name" value="IRON III DICITRATE-BINDING PERIPLASMIC PROTEIN"/>
    <property type="match status" value="1"/>
</dbReference>
<evidence type="ECO:0000313" key="8">
    <source>
        <dbReference type="Proteomes" id="UP000540656"/>
    </source>
</evidence>
<evidence type="ECO:0000256" key="4">
    <source>
        <dbReference type="ARBA" id="ARBA00022729"/>
    </source>
</evidence>
<accession>A0A7Y9UU52</accession>
<evidence type="ECO:0000256" key="5">
    <source>
        <dbReference type="SAM" id="SignalP"/>
    </source>
</evidence>
<feature type="signal peptide" evidence="5">
    <location>
        <begin position="1"/>
        <end position="28"/>
    </location>
</feature>
<evidence type="ECO:0000313" key="7">
    <source>
        <dbReference type="EMBL" id="NYG59999.1"/>
    </source>
</evidence>
<dbReference type="PROSITE" id="PS51257">
    <property type="entry name" value="PROKAR_LIPOPROTEIN"/>
    <property type="match status" value="1"/>
</dbReference>
<dbReference type="InterPro" id="IPR002491">
    <property type="entry name" value="ABC_transptr_periplasmic_BD"/>
</dbReference>
<dbReference type="PANTHER" id="PTHR30532:SF1">
    <property type="entry name" value="IRON(3+)-HYDROXAMATE-BINDING PROTEIN FHUD"/>
    <property type="match status" value="1"/>
</dbReference>
<reference evidence="7 8" key="1">
    <citation type="submission" date="2020-07" db="EMBL/GenBank/DDBJ databases">
        <title>Sequencing the genomes of 1000 actinobacteria strains.</title>
        <authorList>
            <person name="Klenk H.-P."/>
        </authorList>
    </citation>
    <scope>NUCLEOTIDE SEQUENCE [LARGE SCALE GENOMIC DNA]</scope>
    <source>
        <strain evidence="7 8">DSM 23819</strain>
    </source>
</reference>
<keyword evidence="4 5" id="KW-0732">Signal</keyword>
<dbReference type="Gene3D" id="3.40.50.1980">
    <property type="entry name" value="Nitrogenase molybdenum iron protein domain"/>
    <property type="match status" value="2"/>
</dbReference>
<gene>
    <name evidence="7" type="ORF">BJ980_002922</name>
</gene>
<comment type="subcellular location">
    <subcellularLocation>
        <location evidence="1">Cell envelope</location>
    </subcellularLocation>
</comment>
<keyword evidence="3" id="KW-0813">Transport</keyword>
<dbReference type="RefSeq" id="WP_179502988.1">
    <property type="nucleotide sequence ID" value="NZ_JACCAA010000001.1"/>
</dbReference>
<comment type="similarity">
    <text evidence="2">Belongs to the bacterial solute-binding protein 8 family.</text>
</comment>
<evidence type="ECO:0000256" key="3">
    <source>
        <dbReference type="ARBA" id="ARBA00022448"/>
    </source>
</evidence>
<dbReference type="Pfam" id="PF01497">
    <property type="entry name" value="Peripla_BP_2"/>
    <property type="match status" value="1"/>
</dbReference>
<evidence type="ECO:0000259" key="6">
    <source>
        <dbReference type="PROSITE" id="PS50983"/>
    </source>
</evidence>
<organism evidence="7 8">
    <name type="scientific">Nocardioides daedukensis</name>
    <dbReference type="NCBI Taxonomy" id="634462"/>
    <lineage>
        <taxon>Bacteria</taxon>
        <taxon>Bacillati</taxon>
        <taxon>Actinomycetota</taxon>
        <taxon>Actinomycetes</taxon>
        <taxon>Propionibacteriales</taxon>
        <taxon>Nocardioidaceae</taxon>
        <taxon>Nocardioides</taxon>
    </lineage>
</organism>
<feature type="domain" description="Fe/B12 periplasmic-binding" evidence="6">
    <location>
        <begin position="57"/>
        <end position="336"/>
    </location>
</feature>
<dbReference type="EMBL" id="JACCAA010000001">
    <property type="protein sequence ID" value="NYG59999.1"/>
    <property type="molecule type" value="Genomic_DNA"/>
</dbReference>
<comment type="caution">
    <text evidence="7">The sequence shown here is derived from an EMBL/GenBank/DDBJ whole genome shotgun (WGS) entry which is preliminary data.</text>
</comment>
<feature type="chain" id="PRO_5038797963" evidence="5">
    <location>
        <begin position="29"/>
        <end position="337"/>
    </location>
</feature>
<evidence type="ECO:0000256" key="2">
    <source>
        <dbReference type="ARBA" id="ARBA00008814"/>
    </source>
</evidence>